<dbReference type="AlphaFoldDB" id="A0A4R2IKT6"/>
<dbReference type="PANTHER" id="PTHR11803:SF44">
    <property type="entry name" value="RUTC FAMILY PROTEIN YJGH"/>
    <property type="match status" value="1"/>
</dbReference>
<protein>
    <submittedName>
        <fullName evidence="1">2-iminobutanoate/2-iminopropanoate deaminase</fullName>
    </submittedName>
</protein>
<dbReference type="Proteomes" id="UP000295680">
    <property type="component" value="Unassembled WGS sequence"/>
</dbReference>
<sequence length="130" mass="14030">MRGMINEIVSSRVAHLDLPLPHGVRAGDFVFVSGQVAALPDGTIVTGDFEAEVRAVLDNVRNVVEAAGGTLADVCKVTVFLGNTTLFERMNRVYQEYFTPPYPARSTVLAPLSNPDLRIEIEAVAYIPAG</sequence>
<comment type="caution">
    <text evidence="1">The sequence shown here is derived from an EMBL/GenBank/DDBJ whole genome shotgun (WGS) entry which is preliminary data.</text>
</comment>
<dbReference type="InterPro" id="IPR006175">
    <property type="entry name" value="YjgF/YER057c/UK114"/>
</dbReference>
<dbReference type="InterPro" id="IPR035959">
    <property type="entry name" value="RutC-like_sf"/>
</dbReference>
<gene>
    <name evidence="1" type="ORF">EV192_12111</name>
</gene>
<reference evidence="1 2" key="1">
    <citation type="submission" date="2019-03" db="EMBL/GenBank/DDBJ databases">
        <title>Genomic Encyclopedia of Type Strains, Phase IV (KMG-IV): sequencing the most valuable type-strain genomes for metagenomic binning, comparative biology and taxonomic classification.</title>
        <authorList>
            <person name="Goeker M."/>
        </authorList>
    </citation>
    <scope>NUCLEOTIDE SEQUENCE [LARGE SCALE GENOMIC DNA]</scope>
    <source>
        <strain evidence="1 2">DSM 45934</strain>
    </source>
</reference>
<dbReference type="EMBL" id="SLWS01000021">
    <property type="protein sequence ID" value="TCO45247.1"/>
    <property type="molecule type" value="Genomic_DNA"/>
</dbReference>
<dbReference type="Gene3D" id="3.30.1330.40">
    <property type="entry name" value="RutC-like"/>
    <property type="match status" value="1"/>
</dbReference>
<evidence type="ECO:0000313" key="2">
    <source>
        <dbReference type="Proteomes" id="UP000295680"/>
    </source>
</evidence>
<organism evidence="1 2">
    <name type="scientific">Actinocrispum wychmicini</name>
    <dbReference type="NCBI Taxonomy" id="1213861"/>
    <lineage>
        <taxon>Bacteria</taxon>
        <taxon>Bacillati</taxon>
        <taxon>Actinomycetota</taxon>
        <taxon>Actinomycetes</taxon>
        <taxon>Pseudonocardiales</taxon>
        <taxon>Pseudonocardiaceae</taxon>
        <taxon>Actinocrispum</taxon>
    </lineage>
</organism>
<name>A0A4R2IKT6_9PSEU</name>
<keyword evidence="2" id="KW-1185">Reference proteome</keyword>
<accession>A0A4R2IKT6</accession>
<dbReference type="GO" id="GO:0005829">
    <property type="term" value="C:cytosol"/>
    <property type="evidence" value="ECO:0007669"/>
    <property type="project" value="TreeGrafter"/>
</dbReference>
<dbReference type="GO" id="GO:0019239">
    <property type="term" value="F:deaminase activity"/>
    <property type="evidence" value="ECO:0007669"/>
    <property type="project" value="TreeGrafter"/>
</dbReference>
<dbReference type="CDD" id="cd00448">
    <property type="entry name" value="YjgF_YER057c_UK114_family"/>
    <property type="match status" value="1"/>
</dbReference>
<dbReference type="Pfam" id="PF01042">
    <property type="entry name" value="Ribonuc_L-PSP"/>
    <property type="match status" value="1"/>
</dbReference>
<dbReference type="PANTHER" id="PTHR11803">
    <property type="entry name" value="2-IMINOBUTANOATE/2-IMINOPROPANOATE DEAMINASE RIDA"/>
    <property type="match status" value="1"/>
</dbReference>
<dbReference type="SUPFAM" id="SSF55298">
    <property type="entry name" value="YjgF-like"/>
    <property type="match status" value="1"/>
</dbReference>
<proteinExistence type="predicted"/>
<evidence type="ECO:0000313" key="1">
    <source>
        <dbReference type="EMBL" id="TCO45247.1"/>
    </source>
</evidence>